<evidence type="ECO:0000313" key="14">
    <source>
        <dbReference type="Proteomes" id="UP001287356"/>
    </source>
</evidence>
<dbReference type="GO" id="GO:0046556">
    <property type="term" value="F:alpha-L-arabinofuranosidase activity"/>
    <property type="evidence" value="ECO:0007669"/>
    <property type="project" value="UniProtKB-UniRule"/>
</dbReference>
<evidence type="ECO:0000256" key="9">
    <source>
        <dbReference type="ARBA" id="ARBA00023295"/>
    </source>
</evidence>
<comment type="catalytic activity">
    <reaction evidence="1 11">
        <text>Hydrolysis of terminal non-reducing alpha-L-arabinofuranoside residues in alpha-L-arabinosides.</text>
        <dbReference type="EC" id="3.2.1.55"/>
    </reaction>
</comment>
<keyword evidence="7 11" id="KW-0378">Hydrolase</keyword>
<evidence type="ECO:0000256" key="8">
    <source>
        <dbReference type="ARBA" id="ARBA00023277"/>
    </source>
</evidence>
<dbReference type="GO" id="GO:0046373">
    <property type="term" value="P:L-arabinose metabolic process"/>
    <property type="evidence" value="ECO:0007669"/>
    <property type="project" value="UniProtKB-UniRule"/>
</dbReference>
<keyword evidence="5" id="KW-0858">Xylan degradation</keyword>
<organism evidence="13 14">
    <name type="scientific">Lasiosphaeria ovina</name>
    <dbReference type="NCBI Taxonomy" id="92902"/>
    <lineage>
        <taxon>Eukaryota</taxon>
        <taxon>Fungi</taxon>
        <taxon>Dikarya</taxon>
        <taxon>Ascomycota</taxon>
        <taxon>Pezizomycotina</taxon>
        <taxon>Sordariomycetes</taxon>
        <taxon>Sordariomycetidae</taxon>
        <taxon>Sordariales</taxon>
        <taxon>Lasiosphaeriaceae</taxon>
        <taxon>Lasiosphaeria</taxon>
    </lineage>
</organism>
<evidence type="ECO:0000256" key="5">
    <source>
        <dbReference type="ARBA" id="ARBA00022651"/>
    </source>
</evidence>
<evidence type="ECO:0000256" key="12">
    <source>
        <dbReference type="SAM" id="SignalP"/>
    </source>
</evidence>
<dbReference type="InterPro" id="IPR005193">
    <property type="entry name" value="GH62_arabinosidase"/>
</dbReference>
<protein>
    <recommendedName>
        <fullName evidence="11">Alpha-L-arabinofuranosidase</fullName>
        <ecNumber evidence="11">3.2.1.55</ecNumber>
    </recommendedName>
</protein>
<dbReference type="GO" id="GO:0005576">
    <property type="term" value="C:extracellular region"/>
    <property type="evidence" value="ECO:0007669"/>
    <property type="project" value="UniProtKB-SubCell"/>
</dbReference>
<gene>
    <name evidence="13" type="ORF">B0T24DRAFT_650970</name>
</gene>
<reference evidence="13" key="2">
    <citation type="submission" date="2023-06" db="EMBL/GenBank/DDBJ databases">
        <authorList>
            <consortium name="Lawrence Berkeley National Laboratory"/>
            <person name="Haridas S."/>
            <person name="Hensen N."/>
            <person name="Bonometti L."/>
            <person name="Westerberg I."/>
            <person name="Brannstrom I.O."/>
            <person name="Guillou S."/>
            <person name="Cros-Aarteil S."/>
            <person name="Calhoun S."/>
            <person name="Kuo A."/>
            <person name="Mondo S."/>
            <person name="Pangilinan J."/>
            <person name="Riley R."/>
            <person name="Labutti K."/>
            <person name="Andreopoulos B."/>
            <person name="Lipzen A."/>
            <person name="Chen C."/>
            <person name="Yanf M."/>
            <person name="Daum C."/>
            <person name="Ng V."/>
            <person name="Clum A."/>
            <person name="Steindorff A."/>
            <person name="Ohm R."/>
            <person name="Martin F."/>
            <person name="Silar P."/>
            <person name="Natvig D."/>
            <person name="Lalanne C."/>
            <person name="Gautier V."/>
            <person name="Ament-Velasquez S.L."/>
            <person name="Kruys A."/>
            <person name="Hutchinson M.I."/>
            <person name="Powell A.J."/>
            <person name="Barry K."/>
            <person name="Miller A.N."/>
            <person name="Grigoriev I.V."/>
            <person name="Debuchy R."/>
            <person name="Gladieux P."/>
            <person name="Thoren M.H."/>
            <person name="Johannesson H."/>
        </authorList>
    </citation>
    <scope>NUCLEOTIDE SEQUENCE</scope>
    <source>
        <strain evidence="13">CBS 958.72</strain>
    </source>
</reference>
<name>A0AAE0K469_9PEZI</name>
<dbReference type="Proteomes" id="UP001287356">
    <property type="component" value="Unassembled WGS sequence"/>
</dbReference>
<keyword evidence="14" id="KW-1185">Reference proteome</keyword>
<evidence type="ECO:0000313" key="13">
    <source>
        <dbReference type="EMBL" id="KAK3369310.1"/>
    </source>
</evidence>
<evidence type="ECO:0000256" key="6">
    <source>
        <dbReference type="ARBA" id="ARBA00022729"/>
    </source>
</evidence>
<reference evidence="13" key="1">
    <citation type="journal article" date="2023" name="Mol. Phylogenet. Evol.">
        <title>Genome-scale phylogeny and comparative genomics of the fungal order Sordariales.</title>
        <authorList>
            <person name="Hensen N."/>
            <person name="Bonometti L."/>
            <person name="Westerberg I."/>
            <person name="Brannstrom I.O."/>
            <person name="Guillou S."/>
            <person name="Cros-Aarteil S."/>
            <person name="Calhoun S."/>
            <person name="Haridas S."/>
            <person name="Kuo A."/>
            <person name="Mondo S."/>
            <person name="Pangilinan J."/>
            <person name="Riley R."/>
            <person name="LaButti K."/>
            <person name="Andreopoulos B."/>
            <person name="Lipzen A."/>
            <person name="Chen C."/>
            <person name="Yan M."/>
            <person name="Daum C."/>
            <person name="Ng V."/>
            <person name="Clum A."/>
            <person name="Steindorff A."/>
            <person name="Ohm R.A."/>
            <person name="Martin F."/>
            <person name="Silar P."/>
            <person name="Natvig D.O."/>
            <person name="Lalanne C."/>
            <person name="Gautier V."/>
            <person name="Ament-Velasquez S.L."/>
            <person name="Kruys A."/>
            <person name="Hutchinson M.I."/>
            <person name="Powell A.J."/>
            <person name="Barry K."/>
            <person name="Miller A.N."/>
            <person name="Grigoriev I.V."/>
            <person name="Debuchy R."/>
            <person name="Gladieux P."/>
            <person name="Hiltunen Thoren M."/>
            <person name="Johannesson H."/>
        </authorList>
    </citation>
    <scope>NUCLEOTIDE SEQUENCE</scope>
    <source>
        <strain evidence="13">CBS 958.72</strain>
    </source>
</reference>
<evidence type="ECO:0000256" key="10">
    <source>
        <dbReference type="ARBA" id="ARBA00023326"/>
    </source>
</evidence>
<keyword evidence="9 11" id="KW-0326">Glycosidase</keyword>
<dbReference type="AlphaFoldDB" id="A0AAE0K469"/>
<comment type="subcellular location">
    <subcellularLocation>
        <location evidence="2 11">Secreted</location>
    </subcellularLocation>
</comment>
<dbReference type="Pfam" id="PF03664">
    <property type="entry name" value="Glyco_hydro_62"/>
    <property type="match status" value="1"/>
</dbReference>
<dbReference type="EC" id="3.2.1.55" evidence="11"/>
<dbReference type="SUPFAM" id="SSF75005">
    <property type="entry name" value="Arabinanase/levansucrase/invertase"/>
    <property type="match status" value="1"/>
</dbReference>
<evidence type="ECO:0000256" key="1">
    <source>
        <dbReference type="ARBA" id="ARBA00001462"/>
    </source>
</evidence>
<accession>A0AAE0K469</accession>
<proteinExistence type="inferred from homology"/>
<comment type="similarity">
    <text evidence="3 11">Belongs to the glycosyl hydrolase 62 family.</text>
</comment>
<feature type="chain" id="PRO_5042115790" description="Alpha-L-arabinofuranosidase" evidence="12">
    <location>
        <begin position="21"/>
        <end position="361"/>
    </location>
</feature>
<keyword evidence="8" id="KW-0119">Carbohydrate metabolism</keyword>
<keyword evidence="10" id="KW-0624">Polysaccharide degradation</keyword>
<dbReference type="InterPro" id="IPR023296">
    <property type="entry name" value="Glyco_hydro_beta-prop_sf"/>
</dbReference>
<evidence type="ECO:0000256" key="4">
    <source>
        <dbReference type="ARBA" id="ARBA00022525"/>
    </source>
</evidence>
<dbReference type="PANTHER" id="PTHR40631:SF1">
    <property type="entry name" value="ALPHA-L-ARABINOFURANOSIDASE AXHA-2-RELATED"/>
    <property type="match status" value="1"/>
</dbReference>
<comment type="function">
    <text evidence="11">Alpha-L-arabinofuranosidase involved in the hydrolysis of xylan, a major structural heterogeneous polysaccharide found in plant biomass representing the second most abundant polysaccharide in the biosphere, after cellulose.</text>
</comment>
<dbReference type="PANTHER" id="PTHR40631">
    <property type="entry name" value="ALPHA-L-ARABINOFURANOSIDASE AXHA-2-RELATED"/>
    <property type="match status" value="1"/>
</dbReference>
<dbReference type="GO" id="GO:0045493">
    <property type="term" value="P:xylan catabolic process"/>
    <property type="evidence" value="ECO:0007669"/>
    <property type="project" value="UniProtKB-UniRule"/>
</dbReference>
<evidence type="ECO:0000256" key="7">
    <source>
        <dbReference type="ARBA" id="ARBA00022801"/>
    </source>
</evidence>
<keyword evidence="6 11" id="KW-0732">Signal</keyword>
<keyword evidence="4 11" id="KW-0964">Secreted</keyword>
<dbReference type="Gene3D" id="2.115.10.20">
    <property type="entry name" value="Glycosyl hydrolase domain, family 43"/>
    <property type="match status" value="1"/>
</dbReference>
<evidence type="ECO:0000256" key="2">
    <source>
        <dbReference type="ARBA" id="ARBA00004613"/>
    </source>
</evidence>
<dbReference type="EMBL" id="JAULSN010000006">
    <property type="protein sequence ID" value="KAK3369310.1"/>
    <property type="molecule type" value="Genomic_DNA"/>
</dbReference>
<feature type="signal peptide" evidence="12">
    <location>
        <begin position="1"/>
        <end position="20"/>
    </location>
</feature>
<evidence type="ECO:0000256" key="11">
    <source>
        <dbReference type="RuleBase" id="RU368117"/>
    </source>
</evidence>
<comment type="caution">
    <text evidence="13">The sequence shown here is derived from an EMBL/GenBank/DDBJ whole genome shotgun (WGS) entry which is preliminary data.</text>
</comment>
<sequence>MAFAKNILLAVLTLATAARAACPLPSSYKWSSSNALADPKSGWVSLKDFTVVPYNGQYIVYGSDVNTAGSYGSMAFAPVSNWSQLASASQTGMKQAAVAPFLFHFTHKDTWVLAYEWGAAAFNYMTSNDPTNANSWSSPKPLFSGTISGSSTGPIDHTLISDGTDMYLFFAGDNGKIYRSSMPVGNFPASFGTSYTTIMSASTNDLFEAVEVYKVAGFQQYLMIVECIGSRGRYFRSFTATSLSGSWTPNAATESNPFAGAANSGASWTNDISHGDLIRSSADEFKTIDACNLQLFYQGKAKGSSGTSYNLMPWRPGVLTLVNPAPNQGGKQGGDIGWNSPAFCKSGMRCKHANGWNSQCN</sequence>
<evidence type="ECO:0000256" key="3">
    <source>
        <dbReference type="ARBA" id="ARBA00007396"/>
    </source>
</evidence>